<evidence type="ECO:0000256" key="3">
    <source>
        <dbReference type="ARBA" id="ARBA00023125"/>
    </source>
</evidence>
<dbReference type="Gene3D" id="3.90.220.20">
    <property type="entry name" value="DNA methylase specificity domains"/>
    <property type="match status" value="2"/>
</dbReference>
<evidence type="ECO:0000313" key="6">
    <source>
        <dbReference type="EMBL" id="RED94644.1"/>
    </source>
</evidence>
<dbReference type="OrthoDB" id="667970at2"/>
<gene>
    <name evidence="6" type="ORF">C7460_12039</name>
</gene>
<dbReference type="SUPFAM" id="SSF116734">
    <property type="entry name" value="DNA methylase specificity domain"/>
    <property type="match status" value="2"/>
</dbReference>
<keyword evidence="4" id="KW-0175">Coiled coil</keyword>
<evidence type="ECO:0000256" key="1">
    <source>
        <dbReference type="ARBA" id="ARBA00010923"/>
    </source>
</evidence>
<dbReference type="RefSeq" id="WP_115869526.1">
    <property type="nucleotide sequence ID" value="NZ_QREG01000020.1"/>
</dbReference>
<evidence type="ECO:0000259" key="5">
    <source>
        <dbReference type="Pfam" id="PF01420"/>
    </source>
</evidence>
<proteinExistence type="inferred from homology"/>
<dbReference type="EMBL" id="QREG01000020">
    <property type="protein sequence ID" value="RED94644.1"/>
    <property type="molecule type" value="Genomic_DNA"/>
</dbReference>
<protein>
    <submittedName>
        <fullName evidence="6">Type I restriction enzyme S subunit</fullName>
    </submittedName>
</protein>
<evidence type="ECO:0000313" key="7">
    <source>
        <dbReference type="Proteomes" id="UP000256779"/>
    </source>
</evidence>
<feature type="domain" description="Type I restriction modification DNA specificity" evidence="5">
    <location>
        <begin position="239"/>
        <end position="412"/>
    </location>
</feature>
<dbReference type="Proteomes" id="UP000256779">
    <property type="component" value="Unassembled WGS sequence"/>
</dbReference>
<dbReference type="AlphaFoldDB" id="A0A3D9L0D1"/>
<dbReference type="InterPro" id="IPR044946">
    <property type="entry name" value="Restrct_endonuc_typeI_TRD_sf"/>
</dbReference>
<dbReference type="PANTHER" id="PTHR30408:SF12">
    <property type="entry name" value="TYPE I RESTRICTION ENZYME MJAVIII SPECIFICITY SUBUNIT"/>
    <property type="match status" value="1"/>
</dbReference>
<accession>A0A3D9L0D1</accession>
<dbReference type="CDD" id="cd17256">
    <property type="entry name" value="RMtype1_S_EcoJA65PI-TRD1-CR1_like"/>
    <property type="match status" value="1"/>
</dbReference>
<feature type="coiled-coil region" evidence="4">
    <location>
        <begin position="398"/>
        <end position="428"/>
    </location>
</feature>
<dbReference type="InterPro" id="IPR052021">
    <property type="entry name" value="Type-I_RS_S_subunit"/>
</dbReference>
<evidence type="ECO:0000256" key="4">
    <source>
        <dbReference type="SAM" id="Coils"/>
    </source>
</evidence>
<dbReference type="InterPro" id="IPR000055">
    <property type="entry name" value="Restrct_endonuc_typeI_TRD"/>
</dbReference>
<sequence length="472" mass="53624">MSRYPVYPTYKPTSIDWLGDIPEHWKARRLRNMVDFISRGETPNYVDHSNKKVVNQATFSKGYWDESSIRYTDKIVSRGVVNQFDVLLASTGGGVLGKTFLFEQYHPNFLYVADSHVTLIRDSKGRVDQRFIYYFLSINFSLIEVTIGQGATNQTEIQSRFLKNLKLPSPPLPEQTHIANFLDHKCRLIDKFLDKKQQLIEVLKEQKQAIINQAVTRGLDPNVKMKDSGVAWLGKIPAHWEVKKLKFITKKIGSGVTPKGGASVYTNDGIPLLRSQNIHFDRIDLSDVARINPSVHNSMKGSKVKENDVLLNITGGSIGRCFFVTDTLGEANVNQHVCIIRPTNHIITKYLYLVLSSNVGQKQVWFYQYGGGREGLNFQNLKNFDLALPPLDEQEAIINNIDTETSQIEQAISRIEKEMELIKDYRQILISEAVTGKIDVRNWRSNEESEDQISMAAEPAADYQVKRNGIDA</sequence>
<feature type="domain" description="Type I restriction modification DNA specificity" evidence="5">
    <location>
        <begin position="22"/>
        <end position="187"/>
    </location>
</feature>
<evidence type="ECO:0000256" key="2">
    <source>
        <dbReference type="ARBA" id="ARBA00022747"/>
    </source>
</evidence>
<keyword evidence="3" id="KW-0238">DNA-binding</keyword>
<name>A0A3D9L0D1_MARFU</name>
<dbReference type="Pfam" id="PF01420">
    <property type="entry name" value="Methylase_S"/>
    <property type="match status" value="2"/>
</dbReference>
<comment type="similarity">
    <text evidence="1">Belongs to the type-I restriction system S methylase family.</text>
</comment>
<reference evidence="6 7" key="1">
    <citation type="submission" date="2018-07" db="EMBL/GenBank/DDBJ databases">
        <title>Genomic Encyclopedia of Type Strains, Phase IV (KMG-IV): sequencing the most valuable type-strain genomes for metagenomic binning, comparative biology and taxonomic classification.</title>
        <authorList>
            <person name="Goeker M."/>
        </authorList>
    </citation>
    <scope>NUCLEOTIDE SEQUENCE [LARGE SCALE GENOMIC DNA]</scope>
    <source>
        <strain evidence="6 7">DSM 4134</strain>
    </source>
</reference>
<keyword evidence="7" id="KW-1185">Reference proteome</keyword>
<dbReference type="GO" id="GO:0009307">
    <property type="term" value="P:DNA restriction-modification system"/>
    <property type="evidence" value="ECO:0007669"/>
    <property type="project" value="UniProtKB-KW"/>
</dbReference>
<dbReference type="PANTHER" id="PTHR30408">
    <property type="entry name" value="TYPE-1 RESTRICTION ENZYME ECOKI SPECIFICITY PROTEIN"/>
    <property type="match status" value="1"/>
</dbReference>
<organism evidence="6 7">
    <name type="scientific">Marinoscillum furvescens DSM 4134</name>
    <dbReference type="NCBI Taxonomy" id="1122208"/>
    <lineage>
        <taxon>Bacteria</taxon>
        <taxon>Pseudomonadati</taxon>
        <taxon>Bacteroidota</taxon>
        <taxon>Cytophagia</taxon>
        <taxon>Cytophagales</taxon>
        <taxon>Reichenbachiellaceae</taxon>
        <taxon>Marinoscillum</taxon>
    </lineage>
</organism>
<comment type="caution">
    <text evidence="6">The sequence shown here is derived from an EMBL/GenBank/DDBJ whole genome shotgun (WGS) entry which is preliminary data.</text>
</comment>
<keyword evidence="2" id="KW-0680">Restriction system</keyword>
<dbReference type="GO" id="GO:0003677">
    <property type="term" value="F:DNA binding"/>
    <property type="evidence" value="ECO:0007669"/>
    <property type="project" value="UniProtKB-KW"/>
</dbReference>